<dbReference type="AlphaFoldDB" id="A0A517N6G5"/>
<dbReference type="RefSeq" id="WP_145168540.1">
    <property type="nucleotide sequence ID" value="NZ_CP036525.1"/>
</dbReference>
<sequence>MKADELTSLVQQRFEALMELLDMGQLQITAINENRMTDLMRILSDKQPAIARLTEIARQLATAVDDDPEQRRWSSDAARQHCRTMQQQCELMHQELLAIEADCETRLTETRDSVQEKLTRFESGRVAANSYARSQTIDQSGGSLDLSSD</sequence>
<dbReference type="GO" id="GO:0044780">
    <property type="term" value="P:bacterial-type flagellum assembly"/>
    <property type="evidence" value="ECO:0007669"/>
    <property type="project" value="InterPro"/>
</dbReference>
<protein>
    <submittedName>
        <fullName evidence="1">FlgN protein</fullName>
    </submittedName>
</protein>
<dbReference type="KEGG" id="rlc:K227x_11120"/>
<organism evidence="1 2">
    <name type="scientific">Rubripirellula lacrimiformis</name>
    <dbReference type="NCBI Taxonomy" id="1930273"/>
    <lineage>
        <taxon>Bacteria</taxon>
        <taxon>Pseudomonadati</taxon>
        <taxon>Planctomycetota</taxon>
        <taxon>Planctomycetia</taxon>
        <taxon>Pirellulales</taxon>
        <taxon>Pirellulaceae</taxon>
        <taxon>Rubripirellula</taxon>
    </lineage>
</organism>
<dbReference type="InterPro" id="IPR036679">
    <property type="entry name" value="FlgN-like_sf"/>
</dbReference>
<accession>A0A517N6G5</accession>
<dbReference type="SUPFAM" id="SSF140566">
    <property type="entry name" value="FlgN-like"/>
    <property type="match status" value="1"/>
</dbReference>
<dbReference type="EMBL" id="CP036525">
    <property type="protein sequence ID" value="QDT02734.1"/>
    <property type="molecule type" value="Genomic_DNA"/>
</dbReference>
<keyword evidence="2" id="KW-1185">Reference proteome</keyword>
<dbReference type="Proteomes" id="UP000318538">
    <property type="component" value="Chromosome"/>
</dbReference>
<reference evidence="1 2" key="1">
    <citation type="submission" date="2019-02" db="EMBL/GenBank/DDBJ databases">
        <title>Deep-cultivation of Planctomycetes and their phenomic and genomic characterization uncovers novel biology.</title>
        <authorList>
            <person name="Wiegand S."/>
            <person name="Jogler M."/>
            <person name="Boedeker C."/>
            <person name="Pinto D."/>
            <person name="Vollmers J."/>
            <person name="Rivas-Marin E."/>
            <person name="Kohn T."/>
            <person name="Peeters S.H."/>
            <person name="Heuer A."/>
            <person name="Rast P."/>
            <person name="Oberbeckmann S."/>
            <person name="Bunk B."/>
            <person name="Jeske O."/>
            <person name="Meyerdierks A."/>
            <person name="Storesund J.E."/>
            <person name="Kallscheuer N."/>
            <person name="Luecker S."/>
            <person name="Lage O.M."/>
            <person name="Pohl T."/>
            <person name="Merkel B.J."/>
            <person name="Hornburger P."/>
            <person name="Mueller R.-W."/>
            <person name="Bruemmer F."/>
            <person name="Labrenz M."/>
            <person name="Spormann A.M."/>
            <person name="Op den Camp H."/>
            <person name="Overmann J."/>
            <person name="Amann R."/>
            <person name="Jetten M.S.M."/>
            <person name="Mascher T."/>
            <person name="Medema M.H."/>
            <person name="Devos D.P."/>
            <person name="Kaster A.-K."/>
            <person name="Ovreas L."/>
            <person name="Rohde M."/>
            <person name="Galperin M.Y."/>
            <person name="Jogler C."/>
        </authorList>
    </citation>
    <scope>NUCLEOTIDE SEQUENCE [LARGE SCALE GENOMIC DNA]</scope>
    <source>
        <strain evidence="1 2">K22_7</strain>
    </source>
</reference>
<evidence type="ECO:0000313" key="2">
    <source>
        <dbReference type="Proteomes" id="UP000318538"/>
    </source>
</evidence>
<evidence type="ECO:0000313" key="1">
    <source>
        <dbReference type="EMBL" id="QDT02734.1"/>
    </source>
</evidence>
<dbReference type="OrthoDB" id="288176at2"/>
<proteinExistence type="predicted"/>
<gene>
    <name evidence="1" type="ORF">K227x_11120</name>
</gene>
<name>A0A517N6G5_9BACT</name>